<evidence type="ECO:0000313" key="3">
    <source>
        <dbReference type="Proteomes" id="UP000619788"/>
    </source>
</evidence>
<proteinExistence type="predicted"/>
<dbReference type="AlphaFoldDB" id="A0A8J3SA78"/>
<organism evidence="2 3">
    <name type="scientific">Planobispora siamensis</name>
    <dbReference type="NCBI Taxonomy" id="936338"/>
    <lineage>
        <taxon>Bacteria</taxon>
        <taxon>Bacillati</taxon>
        <taxon>Actinomycetota</taxon>
        <taxon>Actinomycetes</taxon>
        <taxon>Streptosporangiales</taxon>
        <taxon>Streptosporangiaceae</taxon>
        <taxon>Planobispora</taxon>
    </lineage>
</organism>
<evidence type="ECO:0000313" key="2">
    <source>
        <dbReference type="EMBL" id="GIH89535.1"/>
    </source>
</evidence>
<dbReference type="RefSeq" id="WP_204061998.1">
    <property type="nucleotide sequence ID" value="NZ_BOOJ01000002.1"/>
</dbReference>
<accession>A0A8J3SA78</accession>
<keyword evidence="1" id="KW-0472">Membrane</keyword>
<dbReference type="Proteomes" id="UP000619788">
    <property type="component" value="Unassembled WGS sequence"/>
</dbReference>
<dbReference type="EMBL" id="BOOJ01000002">
    <property type="protein sequence ID" value="GIH89535.1"/>
    <property type="molecule type" value="Genomic_DNA"/>
</dbReference>
<reference evidence="2 3" key="1">
    <citation type="submission" date="2021-01" db="EMBL/GenBank/DDBJ databases">
        <title>Whole genome shotgun sequence of Planobispora siamensis NBRC 107568.</title>
        <authorList>
            <person name="Komaki H."/>
            <person name="Tamura T."/>
        </authorList>
    </citation>
    <scope>NUCLEOTIDE SEQUENCE [LARGE SCALE GENOMIC DNA]</scope>
    <source>
        <strain evidence="2 3">NBRC 107568</strain>
    </source>
</reference>
<gene>
    <name evidence="2" type="ORF">Psi01_01650</name>
</gene>
<protein>
    <submittedName>
        <fullName evidence="2">Uncharacterized protein</fullName>
    </submittedName>
</protein>
<comment type="caution">
    <text evidence="2">The sequence shown here is derived from an EMBL/GenBank/DDBJ whole genome shotgun (WGS) entry which is preliminary data.</text>
</comment>
<evidence type="ECO:0000256" key="1">
    <source>
        <dbReference type="SAM" id="Phobius"/>
    </source>
</evidence>
<keyword evidence="1" id="KW-0812">Transmembrane</keyword>
<feature type="transmembrane region" description="Helical" evidence="1">
    <location>
        <begin position="21"/>
        <end position="41"/>
    </location>
</feature>
<sequence length="73" mass="8042">MRPDLRSDSPVPVRSRWHRTDWMALLSGILFITVGILFITVPGLGPIVMLPVVLGGLAFSGFVAIIARSIRRK</sequence>
<name>A0A8J3SA78_9ACTN</name>
<feature type="transmembrane region" description="Helical" evidence="1">
    <location>
        <begin position="47"/>
        <end position="67"/>
    </location>
</feature>
<keyword evidence="1" id="KW-1133">Transmembrane helix</keyword>
<keyword evidence="3" id="KW-1185">Reference proteome</keyword>